<sequence length="232" mass="26147">MHGQFVQFTSHCGKATASHQKVWAIADSKREGFLGYKEFITAMQVPLNSVTSIMDGLKRLYVQKLKPLEVTYQFNDFVSPLLVKMSFCPSGFIVELFFIQNGPDERSVPGTTIAVQADMPFNGLTTFGTALLSKFECSRMPHPLLEHTTLVNTPRVLSGEKQRTLRSYNFVGVKSWFAAKCDLILLLFDPYKLDICDEFKCVILSLRGRDDKIRVVLNKADQVDAQQVGKNL</sequence>
<dbReference type="OrthoDB" id="1716625at2759"/>
<reference evidence="2 3" key="1">
    <citation type="submission" date="2019-12" db="EMBL/GenBank/DDBJ databases">
        <authorList>
            <person name="Alioto T."/>
            <person name="Alioto T."/>
            <person name="Gomez Garrido J."/>
        </authorList>
    </citation>
    <scope>NUCLEOTIDE SEQUENCE [LARGE SCALE GENOMIC DNA]</scope>
</reference>
<dbReference type="InterPro" id="IPR027417">
    <property type="entry name" value="P-loop_NTPase"/>
</dbReference>
<dbReference type="SUPFAM" id="SSF47473">
    <property type="entry name" value="EF-hand"/>
    <property type="match status" value="1"/>
</dbReference>
<dbReference type="InterPro" id="IPR011992">
    <property type="entry name" value="EF-hand-dom_pair"/>
</dbReference>
<comment type="caution">
    <text evidence="2">The sequence shown here is derived from an EMBL/GenBank/DDBJ whole genome shotgun (WGS) entry which is preliminary data.</text>
</comment>
<dbReference type="GO" id="GO:0005737">
    <property type="term" value="C:cytoplasm"/>
    <property type="evidence" value="ECO:0007669"/>
    <property type="project" value="TreeGrafter"/>
</dbReference>
<evidence type="ECO:0000313" key="3">
    <source>
        <dbReference type="Proteomes" id="UP000594638"/>
    </source>
</evidence>
<dbReference type="SUPFAM" id="SSF52540">
    <property type="entry name" value="P-loop containing nucleoside triphosphate hydrolases"/>
    <property type="match status" value="1"/>
</dbReference>
<feature type="domain" description="EH" evidence="1">
    <location>
        <begin position="56"/>
        <end position="82"/>
    </location>
</feature>
<dbReference type="Gene3D" id="1.10.268.20">
    <property type="match status" value="1"/>
</dbReference>
<proteinExistence type="predicted"/>
<dbReference type="PANTHER" id="PTHR11216:SF31">
    <property type="entry name" value="AT21416P"/>
    <property type="match status" value="1"/>
</dbReference>
<dbReference type="Gramene" id="OE9A033312T1">
    <property type="protein sequence ID" value="OE9A033312C1"/>
    <property type="gene ID" value="OE9A033312"/>
</dbReference>
<dbReference type="GO" id="GO:0005886">
    <property type="term" value="C:plasma membrane"/>
    <property type="evidence" value="ECO:0007669"/>
    <property type="project" value="TreeGrafter"/>
</dbReference>
<dbReference type="AlphaFoldDB" id="A0A8S0SX50"/>
<dbReference type="EMBL" id="CACTIH010005544">
    <property type="protein sequence ID" value="CAA2997147.1"/>
    <property type="molecule type" value="Genomic_DNA"/>
</dbReference>
<evidence type="ECO:0000313" key="2">
    <source>
        <dbReference type="EMBL" id="CAA2997147.1"/>
    </source>
</evidence>
<dbReference type="PANTHER" id="PTHR11216">
    <property type="entry name" value="EH DOMAIN"/>
    <property type="match status" value="1"/>
</dbReference>
<keyword evidence="3" id="KW-1185">Reference proteome</keyword>
<dbReference type="GO" id="GO:0006897">
    <property type="term" value="P:endocytosis"/>
    <property type="evidence" value="ECO:0007669"/>
    <property type="project" value="TreeGrafter"/>
</dbReference>
<evidence type="ECO:0000259" key="1">
    <source>
        <dbReference type="Pfam" id="PF16880"/>
    </source>
</evidence>
<dbReference type="Pfam" id="PF16880">
    <property type="entry name" value="EHD_N"/>
    <property type="match status" value="1"/>
</dbReference>
<name>A0A8S0SX50_OLEEU</name>
<organism evidence="2 3">
    <name type="scientific">Olea europaea subsp. europaea</name>
    <dbReference type="NCBI Taxonomy" id="158383"/>
    <lineage>
        <taxon>Eukaryota</taxon>
        <taxon>Viridiplantae</taxon>
        <taxon>Streptophyta</taxon>
        <taxon>Embryophyta</taxon>
        <taxon>Tracheophyta</taxon>
        <taxon>Spermatophyta</taxon>
        <taxon>Magnoliopsida</taxon>
        <taxon>eudicotyledons</taxon>
        <taxon>Gunneridae</taxon>
        <taxon>Pentapetalae</taxon>
        <taxon>asterids</taxon>
        <taxon>lamiids</taxon>
        <taxon>Lamiales</taxon>
        <taxon>Oleaceae</taxon>
        <taxon>Oleeae</taxon>
        <taxon>Olea</taxon>
    </lineage>
</organism>
<gene>
    <name evidence="2" type="ORF">OLEA9_A033312</name>
</gene>
<dbReference type="GO" id="GO:0016197">
    <property type="term" value="P:endosomal transport"/>
    <property type="evidence" value="ECO:0007669"/>
    <property type="project" value="TreeGrafter"/>
</dbReference>
<accession>A0A8S0SX50</accession>
<dbReference type="Gene3D" id="3.40.50.300">
    <property type="entry name" value="P-loop containing nucleotide triphosphate hydrolases"/>
    <property type="match status" value="1"/>
</dbReference>
<dbReference type="Proteomes" id="UP000594638">
    <property type="component" value="Unassembled WGS sequence"/>
</dbReference>
<dbReference type="InterPro" id="IPR031692">
    <property type="entry name" value="EHD_N"/>
</dbReference>
<protein>
    <submittedName>
        <fullName evidence="2">EH domain-containing 1-like</fullName>
    </submittedName>
</protein>